<evidence type="ECO:0000256" key="2">
    <source>
        <dbReference type="ARBA" id="ARBA00008476"/>
    </source>
</evidence>
<keyword evidence="5" id="KW-0496">Mitochondrion</keyword>
<dbReference type="Pfam" id="PF14877">
    <property type="entry name" value="mIF3"/>
    <property type="match status" value="1"/>
</dbReference>
<protein>
    <recommendedName>
        <fullName evidence="3">Altered inheritance of mitochondria protein 23, mitochondrial</fullName>
    </recommendedName>
</protein>
<dbReference type="Proteomes" id="UP001377567">
    <property type="component" value="Unassembled WGS sequence"/>
</dbReference>
<dbReference type="InterPro" id="IPR029427">
    <property type="entry name" value="AIM23"/>
</dbReference>
<evidence type="ECO:0000256" key="5">
    <source>
        <dbReference type="ARBA" id="ARBA00023128"/>
    </source>
</evidence>
<comment type="caution">
    <text evidence="7">The sequence shown here is derived from an EMBL/GenBank/DDBJ whole genome shotgun (WGS) entry which is preliminary data.</text>
</comment>
<keyword evidence="4" id="KW-0809">Transit peptide</keyword>
<accession>A0AAV5S1L9</accession>
<dbReference type="GO" id="GO:0005739">
    <property type="term" value="C:mitochondrion"/>
    <property type="evidence" value="ECO:0007669"/>
    <property type="project" value="UniProtKB-SubCell"/>
</dbReference>
<organism evidence="7 8">
    <name type="scientific">Maudiozyma humilis</name>
    <name type="common">Sour dough yeast</name>
    <name type="synonym">Kazachstania humilis</name>
    <dbReference type="NCBI Taxonomy" id="51915"/>
    <lineage>
        <taxon>Eukaryota</taxon>
        <taxon>Fungi</taxon>
        <taxon>Dikarya</taxon>
        <taxon>Ascomycota</taxon>
        <taxon>Saccharomycotina</taxon>
        <taxon>Saccharomycetes</taxon>
        <taxon>Saccharomycetales</taxon>
        <taxon>Saccharomycetaceae</taxon>
        <taxon>Maudiozyma</taxon>
    </lineage>
</organism>
<feature type="region of interest" description="Disordered" evidence="6">
    <location>
        <begin position="329"/>
        <end position="368"/>
    </location>
</feature>
<comment type="subcellular location">
    <subcellularLocation>
        <location evidence="1">Mitochondrion</location>
    </subcellularLocation>
</comment>
<comment type="similarity">
    <text evidence="2">Belongs to the AIM23 family.</text>
</comment>
<sequence>MLRSIFYKRSSTFVRLFNSNHKAAVETHDLLRDIMGSKRPSPQPSLKVSDARNRGLTTDKSSRHTYRGVKYGSPKGKSKPGMARRKRIVINWQSGTARAQEAANDTIQQVFKLNSKGEIRIFDAATKQIESSNIKSYAKGLDLDSHGLSIVDVETVSPELRVPLVKIMDAKTALKRYSDEVAKRKEEELIEKGVIRKRSSDAASRTDAGLKHVKLTWKVQQDDLMNQKAREIETQLARGNKLNIYIDDGSRGTPKNWLESFENVGVVPEGKADGEGETTQQHAVRIPKKELRHREAIVEQIKALVEELSVAPVVDGSVESRMIIRLAPKPVAKSKSDDKQNLKDERKRLRQEKLAMRVQKKKERMASE</sequence>
<evidence type="ECO:0000256" key="1">
    <source>
        <dbReference type="ARBA" id="ARBA00004173"/>
    </source>
</evidence>
<evidence type="ECO:0000256" key="4">
    <source>
        <dbReference type="ARBA" id="ARBA00022946"/>
    </source>
</evidence>
<feature type="compositionally biased region" description="Basic residues" evidence="6">
    <location>
        <begin position="358"/>
        <end position="368"/>
    </location>
</feature>
<name>A0AAV5S1L9_MAUHU</name>
<gene>
    <name evidence="7" type="ORF">DAKH74_042340</name>
</gene>
<dbReference type="EMBL" id="BTGD01000013">
    <property type="protein sequence ID" value="GMM57618.1"/>
    <property type="molecule type" value="Genomic_DNA"/>
</dbReference>
<evidence type="ECO:0000313" key="7">
    <source>
        <dbReference type="EMBL" id="GMM57618.1"/>
    </source>
</evidence>
<feature type="compositionally biased region" description="Basic and acidic residues" evidence="6">
    <location>
        <begin position="334"/>
        <end position="355"/>
    </location>
</feature>
<proteinExistence type="inferred from homology"/>
<evidence type="ECO:0000313" key="8">
    <source>
        <dbReference type="Proteomes" id="UP001377567"/>
    </source>
</evidence>
<evidence type="ECO:0000256" key="3">
    <source>
        <dbReference type="ARBA" id="ARBA00013994"/>
    </source>
</evidence>
<dbReference type="AlphaFoldDB" id="A0AAV5S1L9"/>
<keyword evidence="8" id="KW-1185">Reference proteome</keyword>
<feature type="region of interest" description="Disordered" evidence="6">
    <location>
        <begin position="35"/>
        <end position="82"/>
    </location>
</feature>
<reference evidence="7 8" key="1">
    <citation type="journal article" date="2023" name="Elife">
        <title>Identification of key yeast species and microbe-microbe interactions impacting larval growth of Drosophila in the wild.</title>
        <authorList>
            <person name="Mure A."/>
            <person name="Sugiura Y."/>
            <person name="Maeda R."/>
            <person name="Honda K."/>
            <person name="Sakurai N."/>
            <person name="Takahashi Y."/>
            <person name="Watada M."/>
            <person name="Katoh T."/>
            <person name="Gotoh A."/>
            <person name="Gotoh Y."/>
            <person name="Taniguchi I."/>
            <person name="Nakamura K."/>
            <person name="Hayashi T."/>
            <person name="Katayama T."/>
            <person name="Uemura T."/>
            <person name="Hattori Y."/>
        </authorList>
    </citation>
    <scope>NUCLEOTIDE SEQUENCE [LARGE SCALE GENOMIC DNA]</scope>
    <source>
        <strain evidence="7 8">KH-74</strain>
    </source>
</reference>
<evidence type="ECO:0000256" key="6">
    <source>
        <dbReference type="SAM" id="MobiDB-lite"/>
    </source>
</evidence>